<evidence type="ECO:0000256" key="3">
    <source>
        <dbReference type="ARBA" id="ARBA00022840"/>
    </source>
</evidence>
<reference evidence="7" key="1">
    <citation type="submission" date="2020-03" db="EMBL/GenBank/DDBJ databases">
        <title>The deep terrestrial virosphere.</title>
        <authorList>
            <person name="Holmfeldt K."/>
            <person name="Nilsson E."/>
            <person name="Simone D."/>
            <person name="Lopez-Fernandez M."/>
            <person name="Wu X."/>
            <person name="de Brujin I."/>
            <person name="Lundin D."/>
            <person name="Andersson A."/>
            <person name="Bertilsson S."/>
            <person name="Dopson M."/>
        </authorList>
    </citation>
    <scope>NUCLEOTIDE SEQUENCE</scope>
    <source>
        <strain evidence="6">MM415A02077</strain>
        <strain evidence="7">MM415B02703</strain>
    </source>
</reference>
<dbReference type="Gene3D" id="3.40.50.300">
    <property type="entry name" value="P-loop containing nucleotide triphosphate hydrolases"/>
    <property type="match status" value="1"/>
</dbReference>
<proteinExistence type="inferred from homology"/>
<dbReference type="GO" id="GO:0008094">
    <property type="term" value="F:ATP-dependent activity, acting on DNA"/>
    <property type="evidence" value="ECO:0007669"/>
    <property type="project" value="InterPro"/>
</dbReference>
<dbReference type="EMBL" id="MT142082">
    <property type="protein sequence ID" value="QJA74210.1"/>
    <property type="molecule type" value="Genomic_DNA"/>
</dbReference>
<evidence type="ECO:0000256" key="1">
    <source>
        <dbReference type="ARBA" id="ARBA00009391"/>
    </source>
</evidence>
<feature type="domain" description="RecA family profile 2" evidence="5">
    <location>
        <begin position="192"/>
        <end position="275"/>
    </location>
</feature>
<dbReference type="PRINTS" id="PR00142">
    <property type="entry name" value="RECA"/>
</dbReference>
<protein>
    <submittedName>
        <fullName evidence="7">Putative RecA</fullName>
    </submittedName>
</protein>
<comment type="similarity">
    <text evidence="1">Belongs to the RecA family.</text>
</comment>
<dbReference type="InterPro" id="IPR013765">
    <property type="entry name" value="DNA_recomb/repair_RecA"/>
</dbReference>
<dbReference type="GO" id="GO:0006310">
    <property type="term" value="P:DNA recombination"/>
    <property type="evidence" value="ECO:0007669"/>
    <property type="project" value="UniProtKB-KW"/>
</dbReference>
<accession>A0A6M3L5E1</accession>
<dbReference type="EMBL" id="MT142800">
    <property type="protein sequence ID" value="QJA88731.1"/>
    <property type="molecule type" value="Genomic_DNA"/>
</dbReference>
<dbReference type="InterPro" id="IPR027417">
    <property type="entry name" value="P-loop_NTPase"/>
</dbReference>
<evidence type="ECO:0000313" key="6">
    <source>
        <dbReference type="EMBL" id="QJA74210.1"/>
    </source>
</evidence>
<dbReference type="PANTHER" id="PTHR45900">
    <property type="entry name" value="RECA"/>
    <property type="match status" value="1"/>
</dbReference>
<dbReference type="Pfam" id="PF00154">
    <property type="entry name" value="RecA_N"/>
    <property type="match status" value="1"/>
</dbReference>
<evidence type="ECO:0000313" key="7">
    <source>
        <dbReference type="EMBL" id="QJA88731.1"/>
    </source>
</evidence>
<evidence type="ECO:0000256" key="4">
    <source>
        <dbReference type="ARBA" id="ARBA00023172"/>
    </source>
</evidence>
<keyword evidence="3" id="KW-0067">ATP-binding</keyword>
<evidence type="ECO:0000256" key="2">
    <source>
        <dbReference type="ARBA" id="ARBA00022741"/>
    </source>
</evidence>
<keyword evidence="2" id="KW-0547">Nucleotide-binding</keyword>
<dbReference type="InterPro" id="IPR049428">
    <property type="entry name" value="RecA-like_N"/>
</dbReference>
<gene>
    <name evidence="6" type="ORF">MM415A02077_0002</name>
    <name evidence="7" type="ORF">MM415B02703_0013</name>
</gene>
<keyword evidence="4" id="KW-0233">DNA recombination</keyword>
<dbReference type="PROSITE" id="PS50163">
    <property type="entry name" value="RECA_3"/>
    <property type="match status" value="1"/>
</dbReference>
<dbReference type="GO" id="GO:0006281">
    <property type="term" value="P:DNA repair"/>
    <property type="evidence" value="ECO:0007669"/>
    <property type="project" value="InterPro"/>
</dbReference>
<sequence length="340" mass="37421">MSRLLKTEPVDEEVTLSKGNFESVVSTGSTLLDLAISGTRIRGGGIPGGILVEIFGPSGHGKTTLLGEIGASAQSKGGFFLLGDAEHRISKDYAEMMGIKITDKNYRRPSTVKDCEQLIFETPETGNGIIDVTGIDSIAVLLSELDQSEDGDKRGSARAKELHQMVRKAKSEIAKSHRIVVFTNQVQDVQSFVPFGPSEKTPGGHAVPFMASLRIRIGPAYGGKLSNERTYGGKKIKHIIGIRSQAEVIKSTIDIPFRSAEIPIVFQYGIDDIRANLVFCKKFHNESAYMISDTEGVGTIDVAIRTIEQAKEQHWLKERTTNLWEDIQSKFEQDRSPKER</sequence>
<dbReference type="InterPro" id="IPR020587">
    <property type="entry name" value="RecA_monomer-monomer_interface"/>
</dbReference>
<name>A0A6M3L5E1_9ZZZZ</name>
<organism evidence="7">
    <name type="scientific">viral metagenome</name>
    <dbReference type="NCBI Taxonomy" id="1070528"/>
    <lineage>
        <taxon>unclassified sequences</taxon>
        <taxon>metagenomes</taxon>
        <taxon>organismal metagenomes</taxon>
    </lineage>
</organism>
<dbReference type="GO" id="GO:0005524">
    <property type="term" value="F:ATP binding"/>
    <property type="evidence" value="ECO:0007669"/>
    <property type="project" value="UniProtKB-KW"/>
</dbReference>
<dbReference type="SUPFAM" id="SSF52540">
    <property type="entry name" value="P-loop containing nucleoside triphosphate hydrolases"/>
    <property type="match status" value="1"/>
</dbReference>
<dbReference type="PANTHER" id="PTHR45900:SF1">
    <property type="entry name" value="MITOCHONDRIAL DNA REPAIR PROTEIN RECA HOMOLOG-RELATED"/>
    <property type="match status" value="1"/>
</dbReference>
<evidence type="ECO:0000259" key="5">
    <source>
        <dbReference type="PROSITE" id="PS50163"/>
    </source>
</evidence>
<dbReference type="AlphaFoldDB" id="A0A6M3L5E1"/>
<dbReference type="GO" id="GO:0003697">
    <property type="term" value="F:single-stranded DNA binding"/>
    <property type="evidence" value="ECO:0007669"/>
    <property type="project" value="InterPro"/>
</dbReference>